<dbReference type="GO" id="GO:0003755">
    <property type="term" value="F:peptidyl-prolyl cis-trans isomerase activity"/>
    <property type="evidence" value="ECO:0007669"/>
    <property type="project" value="UniProtKB-UniRule"/>
</dbReference>
<protein>
    <recommendedName>
        <fullName evidence="6">Peptidyl-prolyl cis-trans isomerase</fullName>
        <ecNumber evidence="6">5.2.1.8</ecNumber>
    </recommendedName>
</protein>
<dbReference type="EC" id="5.2.1.8" evidence="6"/>
<evidence type="ECO:0000256" key="5">
    <source>
        <dbReference type="PROSITE-ProRule" id="PRU00277"/>
    </source>
</evidence>
<comment type="catalytic activity">
    <reaction evidence="1 5 6">
        <text>[protein]-peptidylproline (omega=180) = [protein]-peptidylproline (omega=0)</text>
        <dbReference type="Rhea" id="RHEA:16237"/>
        <dbReference type="Rhea" id="RHEA-COMP:10747"/>
        <dbReference type="Rhea" id="RHEA-COMP:10748"/>
        <dbReference type="ChEBI" id="CHEBI:83833"/>
        <dbReference type="ChEBI" id="CHEBI:83834"/>
        <dbReference type="EC" id="5.2.1.8"/>
    </reaction>
</comment>
<evidence type="ECO:0000256" key="6">
    <source>
        <dbReference type="RuleBase" id="RU003915"/>
    </source>
</evidence>
<dbReference type="InterPro" id="IPR001179">
    <property type="entry name" value="PPIase_FKBP_dom"/>
</dbReference>
<dbReference type="SUPFAM" id="SSF54534">
    <property type="entry name" value="FKBP-like"/>
    <property type="match status" value="1"/>
</dbReference>
<dbReference type="Gene3D" id="3.10.50.40">
    <property type="match status" value="1"/>
</dbReference>
<organism evidence="8 9">
    <name type="scientific">Flaviaesturariibacter aridisoli</name>
    <dbReference type="NCBI Taxonomy" id="2545761"/>
    <lineage>
        <taxon>Bacteria</taxon>
        <taxon>Pseudomonadati</taxon>
        <taxon>Bacteroidota</taxon>
        <taxon>Chitinophagia</taxon>
        <taxon>Chitinophagales</taxon>
        <taxon>Chitinophagaceae</taxon>
        <taxon>Flaviaestuariibacter</taxon>
    </lineage>
</organism>
<feature type="domain" description="PPIase FKBP-type" evidence="7">
    <location>
        <begin position="77"/>
        <end position="157"/>
    </location>
</feature>
<dbReference type="Proteomes" id="UP000295164">
    <property type="component" value="Unassembled WGS sequence"/>
</dbReference>
<dbReference type="PANTHER" id="PTHR43811:SF19">
    <property type="entry name" value="39 KDA FK506-BINDING NUCLEAR PROTEIN"/>
    <property type="match status" value="1"/>
</dbReference>
<evidence type="ECO:0000256" key="2">
    <source>
        <dbReference type="ARBA" id="ARBA00006577"/>
    </source>
</evidence>
<evidence type="ECO:0000256" key="3">
    <source>
        <dbReference type="ARBA" id="ARBA00023110"/>
    </source>
</evidence>
<comment type="similarity">
    <text evidence="2 6">Belongs to the FKBP-type PPIase family.</text>
</comment>
<sequence length="157" mass="16330">MKKMTGAFLALLLLATACKKKDDGCSYDACATVAPQAEISAVQSYISQNSITGAARHCSGAWYKILDPGTGASANSCSTVTATYRGTFTNGNQFDAGTATFSLSQVIKGWTNLVPLVKTGGRIQMFIPPSLAYGAADYNGIPGGSILVFDVTLDAVQ</sequence>
<keyword evidence="9" id="KW-1185">Reference proteome</keyword>
<dbReference type="PROSITE" id="PS50059">
    <property type="entry name" value="FKBP_PPIASE"/>
    <property type="match status" value="1"/>
</dbReference>
<evidence type="ECO:0000256" key="4">
    <source>
        <dbReference type="ARBA" id="ARBA00023235"/>
    </source>
</evidence>
<dbReference type="Pfam" id="PF00254">
    <property type="entry name" value="FKBP_C"/>
    <property type="match status" value="1"/>
</dbReference>
<gene>
    <name evidence="8" type="ORF">E0486_01925</name>
</gene>
<dbReference type="OrthoDB" id="9814548at2"/>
<keyword evidence="4 5" id="KW-0413">Isomerase</keyword>
<dbReference type="PANTHER" id="PTHR43811">
    <property type="entry name" value="FKBP-TYPE PEPTIDYL-PROLYL CIS-TRANS ISOMERASE FKPA"/>
    <property type="match status" value="1"/>
</dbReference>
<evidence type="ECO:0000259" key="7">
    <source>
        <dbReference type="PROSITE" id="PS50059"/>
    </source>
</evidence>
<dbReference type="EMBL" id="SKFH01000002">
    <property type="protein sequence ID" value="TCZ74407.1"/>
    <property type="molecule type" value="Genomic_DNA"/>
</dbReference>
<comment type="caution">
    <text evidence="8">The sequence shown here is derived from an EMBL/GenBank/DDBJ whole genome shotgun (WGS) entry which is preliminary data.</text>
</comment>
<dbReference type="PROSITE" id="PS51257">
    <property type="entry name" value="PROKAR_LIPOPROTEIN"/>
    <property type="match status" value="1"/>
</dbReference>
<evidence type="ECO:0000256" key="1">
    <source>
        <dbReference type="ARBA" id="ARBA00000971"/>
    </source>
</evidence>
<proteinExistence type="inferred from homology"/>
<evidence type="ECO:0000313" key="8">
    <source>
        <dbReference type="EMBL" id="TCZ74407.1"/>
    </source>
</evidence>
<dbReference type="AlphaFoldDB" id="A0A4R4E5V0"/>
<dbReference type="RefSeq" id="WP_131850453.1">
    <property type="nucleotide sequence ID" value="NZ_SKFH01000002.1"/>
</dbReference>
<keyword evidence="3 5" id="KW-0697">Rotamase</keyword>
<reference evidence="8 9" key="1">
    <citation type="submission" date="2019-03" db="EMBL/GenBank/DDBJ databases">
        <authorList>
            <person name="Kim M.K.M."/>
        </authorList>
    </citation>
    <scope>NUCLEOTIDE SEQUENCE [LARGE SCALE GENOMIC DNA]</scope>
    <source>
        <strain evidence="8 9">17J68-15</strain>
    </source>
</reference>
<evidence type="ECO:0000313" key="9">
    <source>
        <dbReference type="Proteomes" id="UP000295164"/>
    </source>
</evidence>
<dbReference type="InterPro" id="IPR046357">
    <property type="entry name" value="PPIase_dom_sf"/>
</dbReference>
<accession>A0A4R4E5V0</accession>
<name>A0A4R4E5V0_9BACT</name>